<sequence length="96" mass="10535">MGRRSRREKASGEWRTFPNGRRPRQPQNDTGDKPSGVQGTTAGPQPLTSAAPVMTQPPPQPPAAIVPSQFEQDMRRDIGQILARLTKLEQDAAEDC</sequence>
<evidence type="ECO:0000313" key="2">
    <source>
        <dbReference type="EMBL" id="KAJ1149984.1"/>
    </source>
</evidence>
<feature type="region of interest" description="Disordered" evidence="1">
    <location>
        <begin position="1"/>
        <end position="72"/>
    </location>
</feature>
<dbReference type="EMBL" id="JANPWB010000009">
    <property type="protein sequence ID" value="KAJ1149984.1"/>
    <property type="molecule type" value="Genomic_DNA"/>
</dbReference>
<name>A0AAV7RAZ2_PLEWA</name>
<dbReference type="AlphaFoldDB" id="A0AAV7RAZ2"/>
<dbReference type="Proteomes" id="UP001066276">
    <property type="component" value="Chromosome 5"/>
</dbReference>
<comment type="caution">
    <text evidence="2">The sequence shown here is derived from an EMBL/GenBank/DDBJ whole genome shotgun (WGS) entry which is preliminary data.</text>
</comment>
<reference evidence="2" key="1">
    <citation type="journal article" date="2022" name="bioRxiv">
        <title>Sequencing and chromosome-scale assembly of the giantPleurodeles waltlgenome.</title>
        <authorList>
            <person name="Brown T."/>
            <person name="Elewa A."/>
            <person name="Iarovenko S."/>
            <person name="Subramanian E."/>
            <person name="Araus A.J."/>
            <person name="Petzold A."/>
            <person name="Susuki M."/>
            <person name="Suzuki K.-i.T."/>
            <person name="Hayashi T."/>
            <person name="Toyoda A."/>
            <person name="Oliveira C."/>
            <person name="Osipova E."/>
            <person name="Leigh N.D."/>
            <person name="Simon A."/>
            <person name="Yun M.H."/>
        </authorList>
    </citation>
    <scope>NUCLEOTIDE SEQUENCE</scope>
    <source>
        <strain evidence="2">20211129_DDA</strain>
        <tissue evidence="2">Liver</tissue>
    </source>
</reference>
<protein>
    <submittedName>
        <fullName evidence="2">Uncharacterized protein</fullName>
    </submittedName>
</protein>
<feature type="compositionally biased region" description="Pro residues" evidence="1">
    <location>
        <begin position="55"/>
        <end position="64"/>
    </location>
</feature>
<evidence type="ECO:0000256" key="1">
    <source>
        <dbReference type="SAM" id="MobiDB-lite"/>
    </source>
</evidence>
<gene>
    <name evidence="2" type="ORF">NDU88_002782</name>
</gene>
<accession>A0AAV7RAZ2</accession>
<keyword evidence="3" id="KW-1185">Reference proteome</keyword>
<organism evidence="2 3">
    <name type="scientific">Pleurodeles waltl</name>
    <name type="common">Iberian ribbed newt</name>
    <dbReference type="NCBI Taxonomy" id="8319"/>
    <lineage>
        <taxon>Eukaryota</taxon>
        <taxon>Metazoa</taxon>
        <taxon>Chordata</taxon>
        <taxon>Craniata</taxon>
        <taxon>Vertebrata</taxon>
        <taxon>Euteleostomi</taxon>
        <taxon>Amphibia</taxon>
        <taxon>Batrachia</taxon>
        <taxon>Caudata</taxon>
        <taxon>Salamandroidea</taxon>
        <taxon>Salamandridae</taxon>
        <taxon>Pleurodelinae</taxon>
        <taxon>Pleurodeles</taxon>
    </lineage>
</organism>
<proteinExistence type="predicted"/>
<feature type="compositionally biased region" description="Polar residues" evidence="1">
    <location>
        <begin position="37"/>
        <end position="48"/>
    </location>
</feature>
<evidence type="ECO:0000313" key="3">
    <source>
        <dbReference type="Proteomes" id="UP001066276"/>
    </source>
</evidence>